<name>A0A3L6PL44_PANMI</name>
<keyword evidence="2" id="KW-1185">Reference proteome</keyword>
<evidence type="ECO:0000313" key="1">
    <source>
        <dbReference type="EMBL" id="RLM58029.1"/>
    </source>
</evidence>
<protein>
    <submittedName>
        <fullName evidence="1">Uncharacterized protein</fullName>
    </submittedName>
</protein>
<dbReference type="AlphaFoldDB" id="A0A3L6PL44"/>
<proteinExistence type="predicted"/>
<organism evidence="1 2">
    <name type="scientific">Panicum miliaceum</name>
    <name type="common">Proso millet</name>
    <name type="synonym">Broomcorn millet</name>
    <dbReference type="NCBI Taxonomy" id="4540"/>
    <lineage>
        <taxon>Eukaryota</taxon>
        <taxon>Viridiplantae</taxon>
        <taxon>Streptophyta</taxon>
        <taxon>Embryophyta</taxon>
        <taxon>Tracheophyta</taxon>
        <taxon>Spermatophyta</taxon>
        <taxon>Magnoliopsida</taxon>
        <taxon>Liliopsida</taxon>
        <taxon>Poales</taxon>
        <taxon>Poaceae</taxon>
        <taxon>PACMAD clade</taxon>
        <taxon>Panicoideae</taxon>
        <taxon>Panicodae</taxon>
        <taxon>Paniceae</taxon>
        <taxon>Panicinae</taxon>
        <taxon>Panicum</taxon>
        <taxon>Panicum sect. Panicum</taxon>
    </lineage>
</organism>
<comment type="caution">
    <text evidence="1">The sequence shown here is derived from an EMBL/GenBank/DDBJ whole genome shotgun (WGS) entry which is preliminary data.</text>
</comment>
<accession>A0A3L6PL44</accession>
<gene>
    <name evidence="1" type="ORF">C2845_PM18G00130</name>
</gene>
<evidence type="ECO:0000313" key="2">
    <source>
        <dbReference type="Proteomes" id="UP000275267"/>
    </source>
</evidence>
<reference evidence="2" key="1">
    <citation type="journal article" date="2019" name="Nat. Commun.">
        <title>The genome of broomcorn millet.</title>
        <authorList>
            <person name="Zou C."/>
            <person name="Miki D."/>
            <person name="Li D."/>
            <person name="Tang Q."/>
            <person name="Xiao L."/>
            <person name="Rajput S."/>
            <person name="Deng P."/>
            <person name="Jia W."/>
            <person name="Huang R."/>
            <person name="Zhang M."/>
            <person name="Sun Y."/>
            <person name="Hu J."/>
            <person name="Fu X."/>
            <person name="Schnable P.S."/>
            <person name="Li F."/>
            <person name="Zhang H."/>
            <person name="Feng B."/>
            <person name="Zhu X."/>
            <person name="Liu R."/>
            <person name="Schnable J.C."/>
            <person name="Zhu J.-K."/>
            <person name="Zhang H."/>
        </authorList>
    </citation>
    <scope>NUCLEOTIDE SEQUENCE [LARGE SCALE GENOMIC DNA]</scope>
</reference>
<dbReference type="Proteomes" id="UP000275267">
    <property type="component" value="Unassembled WGS sequence"/>
</dbReference>
<sequence>MDAQRWWLLILEQGFLVDADRIWIVPGASPLIRRQGFLGDAGTSYTISKATLARV</sequence>
<dbReference type="EMBL" id="PQIB02000017">
    <property type="protein sequence ID" value="RLM58029.1"/>
    <property type="molecule type" value="Genomic_DNA"/>
</dbReference>